<name>A0ABY2YY73_9LACO</name>
<dbReference type="RefSeq" id="WP_140925718.1">
    <property type="nucleotide sequence ID" value="NZ_QUAU01000001.1"/>
</dbReference>
<feature type="region of interest" description="Disordered" evidence="1">
    <location>
        <begin position="115"/>
        <end position="191"/>
    </location>
</feature>
<dbReference type="Proteomes" id="UP000777560">
    <property type="component" value="Unassembled WGS sequence"/>
</dbReference>
<evidence type="ECO:0000313" key="5">
    <source>
        <dbReference type="Proteomes" id="UP000777560"/>
    </source>
</evidence>
<keyword evidence="5" id="KW-1185">Reference proteome</keyword>
<evidence type="ECO:0000313" key="4">
    <source>
        <dbReference type="EMBL" id="TPR26253.1"/>
    </source>
</evidence>
<evidence type="ECO:0000259" key="3">
    <source>
        <dbReference type="Pfam" id="PF00188"/>
    </source>
</evidence>
<feature type="domain" description="SCP" evidence="3">
    <location>
        <begin position="213"/>
        <end position="308"/>
    </location>
</feature>
<accession>A0ABY2YY73</accession>
<feature type="compositionally biased region" description="Low complexity" evidence="1">
    <location>
        <begin position="140"/>
        <end position="181"/>
    </location>
</feature>
<dbReference type="Pfam" id="PF00188">
    <property type="entry name" value="CAP"/>
    <property type="match status" value="1"/>
</dbReference>
<protein>
    <recommendedName>
        <fullName evidence="3">SCP domain-containing protein</fullName>
    </recommendedName>
</protein>
<sequence length="315" mass="35544">MKLKKLFLCSLLALSLGIASINNNAQASSSRYTLPKKMYHMYKGSNMYYKLTRHYGYIGYIGNKSVRTKIFAPKHGIYKSNYSNISFKYVNHNTIQLHYGKKKIYMHVSNKHIKKNHINSPKGSDLLNNVYSNRDRQSSDNDNNSDSNSTYDNIGDSNASANDGNSDLSSDDNQSLSNGSNYDRESDEANPAYDWNDSAALAQYVFTDINGSIRQPNNLKELELDNNLSEIAYQRAREISNNFSLSNKYNEAITEVPVYKYSDPQVVSGEAENMLKDKNHNPNVISNLLSTDINAMGVGCYYKNGEVYTSVIVSR</sequence>
<evidence type="ECO:0000256" key="2">
    <source>
        <dbReference type="SAM" id="SignalP"/>
    </source>
</evidence>
<organism evidence="4 5">
    <name type="scientific">Apilactobacillus micheneri</name>
    <dbReference type="NCBI Taxonomy" id="1899430"/>
    <lineage>
        <taxon>Bacteria</taxon>
        <taxon>Bacillati</taxon>
        <taxon>Bacillota</taxon>
        <taxon>Bacilli</taxon>
        <taxon>Lactobacillales</taxon>
        <taxon>Lactobacillaceae</taxon>
        <taxon>Apilactobacillus</taxon>
    </lineage>
</organism>
<comment type="caution">
    <text evidence="4">The sequence shown here is derived from an EMBL/GenBank/DDBJ whole genome shotgun (WGS) entry which is preliminary data.</text>
</comment>
<reference evidence="4 5" key="1">
    <citation type="submission" date="2018-08" db="EMBL/GenBank/DDBJ databases">
        <title>Comparative genomics of wild bee and flower associated Lactobacillus reveals potential adaptation to the bee host.</title>
        <authorList>
            <person name="Vuong H.Q."/>
            <person name="Mcfrederick Q.S."/>
        </authorList>
    </citation>
    <scope>NUCLEOTIDE SEQUENCE [LARGE SCALE GENOMIC DNA]</scope>
    <source>
        <strain evidence="4 5">HV_13</strain>
    </source>
</reference>
<dbReference type="InterPro" id="IPR014044">
    <property type="entry name" value="CAP_dom"/>
</dbReference>
<feature type="chain" id="PRO_5047114625" description="SCP domain-containing protein" evidence="2">
    <location>
        <begin position="28"/>
        <end position="315"/>
    </location>
</feature>
<keyword evidence="2" id="KW-0732">Signal</keyword>
<dbReference type="EMBL" id="QUAV01000001">
    <property type="protein sequence ID" value="TPR26253.1"/>
    <property type="molecule type" value="Genomic_DNA"/>
</dbReference>
<feature type="compositionally biased region" description="Polar residues" evidence="1">
    <location>
        <begin position="118"/>
        <end position="130"/>
    </location>
</feature>
<gene>
    <name evidence="4" type="ORF">DY114_00720</name>
</gene>
<feature type="signal peptide" evidence="2">
    <location>
        <begin position="1"/>
        <end position="27"/>
    </location>
</feature>
<proteinExistence type="predicted"/>
<evidence type="ECO:0000256" key="1">
    <source>
        <dbReference type="SAM" id="MobiDB-lite"/>
    </source>
</evidence>